<evidence type="ECO:0000313" key="3">
    <source>
        <dbReference type="Proteomes" id="UP001236663"/>
    </source>
</evidence>
<dbReference type="Proteomes" id="UP001236663">
    <property type="component" value="Unassembled WGS sequence"/>
</dbReference>
<dbReference type="RefSeq" id="WP_163385949.1">
    <property type="nucleotide sequence ID" value="NZ_JAUFQS010000009.1"/>
</dbReference>
<keyword evidence="1" id="KW-0472">Membrane</keyword>
<name>A0ABT8C7P5_9BACT</name>
<sequence>MNKYWNAAYPFGISGAGLCLLGMLAMYFLEVEPVSMNLIIGYIFTPIFVFFGIKNFRDSYNQGELFFSQGMTVGFFVYTLMAVLSGLYVLIFLQVEPQAFETFRQVNLNLMLDNQEVFKEQLNEKAYTDTYESIANMSRWDVALNDFLRKIFPGLFFTIIISIILKRSIESKQLS</sequence>
<keyword evidence="1" id="KW-0812">Transmembrane</keyword>
<feature type="transmembrane region" description="Helical" evidence="1">
    <location>
        <begin position="34"/>
        <end position="53"/>
    </location>
</feature>
<gene>
    <name evidence="2" type="ORF">QWZ15_11280</name>
</gene>
<proteinExistence type="predicted"/>
<dbReference type="InterPro" id="IPR025250">
    <property type="entry name" value="DUF4199"/>
</dbReference>
<reference evidence="3" key="1">
    <citation type="journal article" date="2019" name="Int. J. Syst. Evol. Microbiol.">
        <title>The Global Catalogue of Microorganisms (GCM) 10K type strain sequencing project: providing services to taxonomists for standard genome sequencing and annotation.</title>
        <authorList>
            <consortium name="The Broad Institute Genomics Platform"/>
            <consortium name="The Broad Institute Genome Sequencing Center for Infectious Disease"/>
            <person name="Wu L."/>
            <person name="Ma J."/>
        </authorList>
    </citation>
    <scope>NUCLEOTIDE SEQUENCE [LARGE SCALE GENOMIC DNA]</scope>
    <source>
        <strain evidence="3">CECT 7706</strain>
    </source>
</reference>
<accession>A0ABT8C7P5</accession>
<protein>
    <submittedName>
        <fullName evidence="2">DUF4199 domain-containing protein</fullName>
    </submittedName>
</protein>
<feature type="transmembrane region" description="Helical" evidence="1">
    <location>
        <begin position="7"/>
        <end position="28"/>
    </location>
</feature>
<organism evidence="2 3">
    <name type="scientific">Cyclobacterium jeungdonense</name>
    <dbReference type="NCBI Taxonomy" id="708087"/>
    <lineage>
        <taxon>Bacteria</taxon>
        <taxon>Pseudomonadati</taxon>
        <taxon>Bacteroidota</taxon>
        <taxon>Cytophagia</taxon>
        <taxon>Cytophagales</taxon>
        <taxon>Cyclobacteriaceae</taxon>
        <taxon>Cyclobacterium</taxon>
    </lineage>
</organism>
<feature type="transmembrane region" description="Helical" evidence="1">
    <location>
        <begin position="147"/>
        <end position="165"/>
    </location>
</feature>
<feature type="transmembrane region" description="Helical" evidence="1">
    <location>
        <begin position="65"/>
        <end position="93"/>
    </location>
</feature>
<keyword evidence="3" id="KW-1185">Reference proteome</keyword>
<keyword evidence="1" id="KW-1133">Transmembrane helix</keyword>
<comment type="caution">
    <text evidence="2">The sequence shown here is derived from an EMBL/GenBank/DDBJ whole genome shotgun (WGS) entry which is preliminary data.</text>
</comment>
<evidence type="ECO:0000256" key="1">
    <source>
        <dbReference type="SAM" id="Phobius"/>
    </source>
</evidence>
<evidence type="ECO:0000313" key="2">
    <source>
        <dbReference type="EMBL" id="MDN3688416.1"/>
    </source>
</evidence>
<dbReference type="EMBL" id="JAUFQS010000009">
    <property type="protein sequence ID" value="MDN3688416.1"/>
    <property type="molecule type" value="Genomic_DNA"/>
</dbReference>
<dbReference type="Pfam" id="PF13858">
    <property type="entry name" value="DUF4199"/>
    <property type="match status" value="1"/>
</dbReference>